<evidence type="ECO:0000313" key="3">
    <source>
        <dbReference type="Proteomes" id="UP000799438"/>
    </source>
</evidence>
<keyword evidence="3" id="KW-1185">Reference proteome</keyword>
<dbReference type="GeneID" id="54304458"/>
<organism evidence="2 3">
    <name type="scientific">Aplosporella prunicola CBS 121167</name>
    <dbReference type="NCBI Taxonomy" id="1176127"/>
    <lineage>
        <taxon>Eukaryota</taxon>
        <taxon>Fungi</taxon>
        <taxon>Dikarya</taxon>
        <taxon>Ascomycota</taxon>
        <taxon>Pezizomycotina</taxon>
        <taxon>Dothideomycetes</taxon>
        <taxon>Dothideomycetes incertae sedis</taxon>
        <taxon>Botryosphaeriales</taxon>
        <taxon>Aplosporellaceae</taxon>
        <taxon>Aplosporella</taxon>
    </lineage>
</organism>
<dbReference type="AlphaFoldDB" id="A0A6A6B8Z3"/>
<protein>
    <submittedName>
        <fullName evidence="2">Uncharacterized protein</fullName>
    </submittedName>
</protein>
<name>A0A6A6B8Z3_9PEZI</name>
<feature type="compositionally biased region" description="Polar residues" evidence="1">
    <location>
        <begin position="130"/>
        <end position="142"/>
    </location>
</feature>
<feature type="compositionally biased region" description="Polar residues" evidence="1">
    <location>
        <begin position="98"/>
        <end position="115"/>
    </location>
</feature>
<dbReference type="RefSeq" id="XP_033395387.1">
    <property type="nucleotide sequence ID" value="XM_033546951.1"/>
</dbReference>
<accession>A0A6A6B8Z3</accession>
<evidence type="ECO:0000256" key="1">
    <source>
        <dbReference type="SAM" id="MobiDB-lite"/>
    </source>
</evidence>
<proteinExistence type="predicted"/>
<feature type="compositionally biased region" description="Low complexity" evidence="1">
    <location>
        <begin position="62"/>
        <end position="72"/>
    </location>
</feature>
<gene>
    <name evidence="2" type="ORF">K452DRAFT_63930</name>
</gene>
<dbReference type="EMBL" id="ML995492">
    <property type="protein sequence ID" value="KAF2139674.1"/>
    <property type="molecule type" value="Genomic_DNA"/>
</dbReference>
<feature type="region of interest" description="Disordered" evidence="1">
    <location>
        <begin position="59"/>
        <end position="142"/>
    </location>
</feature>
<dbReference type="Proteomes" id="UP000799438">
    <property type="component" value="Unassembled WGS sequence"/>
</dbReference>
<evidence type="ECO:0000313" key="2">
    <source>
        <dbReference type="EMBL" id="KAF2139674.1"/>
    </source>
</evidence>
<feature type="compositionally biased region" description="Basic residues" evidence="1">
    <location>
        <begin position="118"/>
        <end position="129"/>
    </location>
</feature>
<sequence>MVAGAVVKVCINSLTRPQTAALKQPPSIYLSISFKPLFVYLSHLPFAALRRMLTHSITHCHPSSPRTSATPPRNKPRISKTNPTPTAKSAPHRHAATIHTNPIPTSHFSTPQLTPTYHHYHHHHHHRNQLSHPQTSSQHHTK</sequence>
<reference evidence="2" key="1">
    <citation type="journal article" date="2020" name="Stud. Mycol.">
        <title>101 Dothideomycetes genomes: a test case for predicting lifestyles and emergence of pathogens.</title>
        <authorList>
            <person name="Haridas S."/>
            <person name="Albert R."/>
            <person name="Binder M."/>
            <person name="Bloem J."/>
            <person name="Labutti K."/>
            <person name="Salamov A."/>
            <person name="Andreopoulos B."/>
            <person name="Baker S."/>
            <person name="Barry K."/>
            <person name="Bills G."/>
            <person name="Bluhm B."/>
            <person name="Cannon C."/>
            <person name="Castanera R."/>
            <person name="Culley D."/>
            <person name="Daum C."/>
            <person name="Ezra D."/>
            <person name="Gonzalez J."/>
            <person name="Henrissat B."/>
            <person name="Kuo A."/>
            <person name="Liang C."/>
            <person name="Lipzen A."/>
            <person name="Lutzoni F."/>
            <person name="Magnuson J."/>
            <person name="Mondo S."/>
            <person name="Nolan M."/>
            <person name="Ohm R."/>
            <person name="Pangilinan J."/>
            <person name="Park H.-J."/>
            <person name="Ramirez L."/>
            <person name="Alfaro M."/>
            <person name="Sun H."/>
            <person name="Tritt A."/>
            <person name="Yoshinaga Y."/>
            <person name="Zwiers L.-H."/>
            <person name="Turgeon B."/>
            <person name="Goodwin S."/>
            <person name="Spatafora J."/>
            <person name="Crous P."/>
            <person name="Grigoriev I."/>
        </authorList>
    </citation>
    <scope>NUCLEOTIDE SEQUENCE</scope>
    <source>
        <strain evidence="2">CBS 121167</strain>
    </source>
</reference>